<dbReference type="InterPro" id="IPR019734">
    <property type="entry name" value="TPR_rpt"/>
</dbReference>
<evidence type="ECO:0000259" key="2">
    <source>
        <dbReference type="PROSITE" id="PS50076"/>
    </source>
</evidence>
<dbReference type="InterPro" id="IPR036869">
    <property type="entry name" value="J_dom_sf"/>
</dbReference>
<dbReference type="InterPro" id="IPR026894">
    <property type="entry name" value="DnaJ_X"/>
</dbReference>
<accession>A0A5J4Z4G6</accession>
<dbReference type="PRINTS" id="PR00625">
    <property type="entry name" value="JDOMAIN"/>
</dbReference>
<evidence type="ECO:0000313" key="4">
    <source>
        <dbReference type="Proteomes" id="UP000324585"/>
    </source>
</evidence>
<evidence type="ECO:0000313" key="3">
    <source>
        <dbReference type="EMBL" id="KAA8498170.1"/>
    </source>
</evidence>
<proteinExistence type="predicted"/>
<dbReference type="InterPro" id="IPR018253">
    <property type="entry name" value="DnaJ_domain_CS"/>
</dbReference>
<dbReference type="Proteomes" id="UP000324585">
    <property type="component" value="Unassembled WGS sequence"/>
</dbReference>
<dbReference type="InterPro" id="IPR052423">
    <property type="entry name" value="EMIR"/>
</dbReference>
<feature type="compositionally biased region" description="Gly residues" evidence="1">
    <location>
        <begin position="292"/>
        <end position="303"/>
    </location>
</feature>
<dbReference type="SMART" id="SM00271">
    <property type="entry name" value="DnaJ"/>
    <property type="match status" value="1"/>
</dbReference>
<dbReference type="SUPFAM" id="SSF48452">
    <property type="entry name" value="TPR-like"/>
    <property type="match status" value="2"/>
</dbReference>
<dbReference type="InterPro" id="IPR001623">
    <property type="entry name" value="DnaJ_domain"/>
</dbReference>
<dbReference type="OrthoDB" id="2768at2759"/>
<reference evidence="4" key="1">
    <citation type="journal article" date="2019" name="Nat. Commun.">
        <title>Expansion of phycobilisome linker gene families in mesophilic red algae.</title>
        <authorList>
            <person name="Lee J."/>
            <person name="Kim D."/>
            <person name="Bhattacharya D."/>
            <person name="Yoon H.S."/>
        </authorList>
    </citation>
    <scope>NUCLEOTIDE SEQUENCE [LARGE SCALE GENOMIC DNA]</scope>
    <source>
        <strain evidence="4">CCMP 1328</strain>
    </source>
</reference>
<dbReference type="Gene3D" id="1.10.287.110">
    <property type="entry name" value="DnaJ domain"/>
    <property type="match status" value="1"/>
</dbReference>
<dbReference type="PANTHER" id="PTHR44094">
    <property type="entry name" value="DNAJ HEAT SHOCK N-TERMINAL DOMAIN-CONTAINING PROTEIN"/>
    <property type="match status" value="1"/>
</dbReference>
<name>A0A5J4Z4G6_PORPP</name>
<dbReference type="Pfam" id="PF00226">
    <property type="entry name" value="DnaJ"/>
    <property type="match status" value="1"/>
</dbReference>
<dbReference type="PANTHER" id="PTHR44094:SF8">
    <property type="entry name" value="DNAJ HEAT SHOCK N-TERMINAL DOMAIN-CONTAINING PROTEIN-RELATED"/>
    <property type="match status" value="1"/>
</dbReference>
<dbReference type="AlphaFoldDB" id="A0A5J4Z4G6"/>
<evidence type="ECO:0000256" key="1">
    <source>
        <dbReference type="SAM" id="MobiDB-lite"/>
    </source>
</evidence>
<keyword evidence="4" id="KW-1185">Reference proteome</keyword>
<organism evidence="3 4">
    <name type="scientific">Porphyridium purpureum</name>
    <name type="common">Red alga</name>
    <name type="synonym">Porphyridium cruentum</name>
    <dbReference type="NCBI Taxonomy" id="35688"/>
    <lineage>
        <taxon>Eukaryota</taxon>
        <taxon>Rhodophyta</taxon>
        <taxon>Bangiophyceae</taxon>
        <taxon>Porphyridiales</taxon>
        <taxon>Porphyridiaceae</taxon>
        <taxon>Porphyridium</taxon>
    </lineage>
</organism>
<dbReference type="CDD" id="cd06257">
    <property type="entry name" value="DnaJ"/>
    <property type="match status" value="1"/>
</dbReference>
<feature type="region of interest" description="Disordered" evidence="1">
    <location>
        <begin position="289"/>
        <end position="320"/>
    </location>
</feature>
<gene>
    <name evidence="3" type="ORF">FVE85_5755</name>
</gene>
<sequence>MAEAYRLEGNEAFQEGRWDAAIEKYGIAIEAANSGAEGDPASDAVQQLLAKCYSNRAAAKASKSLEVPPHERRDLLEDARDDAQDAVRYWPTWAKAYLRLCTTLQRLDAYDDALAAADLGLQRASAEQEPAAYEALKQQRAIVSERLASQPKARAPQEVDLAEQERLLGNQAFAKQEWSAAIAHYTEAINVLTSAGREHDKRIYSNRSVAYARKGEENDSAMTIEYAVEDADKTIELDPSWPRGHQRKVAALILLERFDDAQAALDRGLELCPLEPELMKLQQELAKKKANGGKGGAGGGGGAAAADGANHPAARRKKRHEVAETELYDILGVPTDATDAEIKKAYFRLAKDNHPDKNKEDPNATERFQQISQAYQVLGNEATRAAYDAHGLQHVIHSENYEAVDPRTLFAMIFGSDKFDKYVGELAIAAQMEMADSANTEAARADMKKKQKTRVETLRWELVRMLQPYVNGEHEAFMSWANEQGKTLKTASFGEAMLYSIGVIYSQKADIYLSRQKALGLGGMFKSTGYKASKFNTRMKIVSKAVEAQKKQKVMERKRAEAAAEGRELTPAEVAAIEQDMQASVMDIMWQMTAIDIQDTLDMVVDHVLSGEDLLNSVGERAKSALPSIKLFGKKKAATGDEKPASKSDILAARATALQKLGKVFMENGSPEIGTINLNDVFAGMATAEAEDDA</sequence>
<dbReference type="Gene3D" id="1.25.40.10">
    <property type="entry name" value="Tetratricopeptide repeat domain"/>
    <property type="match status" value="2"/>
</dbReference>
<dbReference type="InterPro" id="IPR011990">
    <property type="entry name" value="TPR-like_helical_dom_sf"/>
</dbReference>
<comment type="caution">
    <text evidence="3">The sequence shown here is derived from an EMBL/GenBank/DDBJ whole genome shotgun (WGS) entry which is preliminary data.</text>
</comment>
<dbReference type="OMA" id="NDSAMTI"/>
<dbReference type="SMART" id="SM00028">
    <property type="entry name" value="TPR"/>
    <property type="match status" value="5"/>
</dbReference>
<dbReference type="EMBL" id="VRMN01000001">
    <property type="protein sequence ID" value="KAA8498170.1"/>
    <property type="molecule type" value="Genomic_DNA"/>
</dbReference>
<protein>
    <submittedName>
        <fullName evidence="3">Chaperone protein dnaJ 10</fullName>
    </submittedName>
</protein>
<dbReference type="PROSITE" id="PS00636">
    <property type="entry name" value="DNAJ_1"/>
    <property type="match status" value="1"/>
</dbReference>
<dbReference type="Pfam" id="PF14308">
    <property type="entry name" value="DnaJ-X"/>
    <property type="match status" value="1"/>
</dbReference>
<dbReference type="SUPFAM" id="SSF46565">
    <property type="entry name" value="Chaperone J-domain"/>
    <property type="match status" value="1"/>
</dbReference>
<dbReference type="PROSITE" id="PS50076">
    <property type="entry name" value="DNAJ_2"/>
    <property type="match status" value="1"/>
</dbReference>
<feature type="domain" description="J" evidence="2">
    <location>
        <begin position="326"/>
        <end position="391"/>
    </location>
</feature>